<dbReference type="SUPFAM" id="SSF54593">
    <property type="entry name" value="Glyoxalase/Bleomycin resistance protein/Dihydroxybiphenyl dioxygenase"/>
    <property type="match status" value="1"/>
</dbReference>
<dbReference type="InterPro" id="IPR029068">
    <property type="entry name" value="Glyas_Bleomycin-R_OHBP_Dase"/>
</dbReference>
<dbReference type="PANTHER" id="PTHR35006:SF1">
    <property type="entry name" value="BLL2941 PROTEIN"/>
    <property type="match status" value="1"/>
</dbReference>
<dbReference type="EMBL" id="JAPFQI010000014">
    <property type="protein sequence ID" value="MCW8087144.1"/>
    <property type="molecule type" value="Genomic_DNA"/>
</dbReference>
<dbReference type="RefSeq" id="WP_301591304.1">
    <property type="nucleotide sequence ID" value="NZ_JAPFQI010000014.1"/>
</dbReference>
<gene>
    <name evidence="2" type="ORF">OF850_16040</name>
</gene>
<dbReference type="Gene3D" id="3.10.180.10">
    <property type="entry name" value="2,3-Dihydroxybiphenyl 1,2-Dioxygenase, domain 1"/>
    <property type="match status" value="1"/>
</dbReference>
<accession>A0ABT3NZZ9</accession>
<comment type="caution">
    <text evidence="2">The sequence shown here is derived from an EMBL/GenBank/DDBJ whole genome shotgun (WGS) entry which is preliminary data.</text>
</comment>
<reference evidence="2 3" key="1">
    <citation type="submission" date="2022-10" db="EMBL/GenBank/DDBJ databases">
        <title>Roseococcus glaciei nov., sp. nov., isolated from glacier.</title>
        <authorList>
            <person name="Liu Q."/>
            <person name="Xin Y.-H."/>
        </authorList>
    </citation>
    <scope>NUCLEOTIDE SEQUENCE [LARGE SCALE GENOMIC DNA]</scope>
    <source>
        <strain evidence="2 3">MDT2-1-1</strain>
    </source>
</reference>
<dbReference type="Proteomes" id="UP001526430">
    <property type="component" value="Unassembled WGS sequence"/>
</dbReference>
<proteinExistence type="predicted"/>
<dbReference type="InterPro" id="IPR037523">
    <property type="entry name" value="VOC_core"/>
</dbReference>
<dbReference type="PANTHER" id="PTHR35006">
    <property type="entry name" value="GLYOXALASE FAMILY PROTEIN (AFU_ORTHOLOGUE AFUA_5G14830)"/>
    <property type="match status" value="1"/>
</dbReference>
<keyword evidence="3" id="KW-1185">Reference proteome</keyword>
<sequence length="134" mass="14097">MFSHATIGANDYAKAKAFYDAALAPLGIRCFQEWPDAGWAGFKAKGDMQTFWLCRPQNGEPAAPGNGNMTAFLAADTDAVHAAHAAALAHGGSCEGPPGPRPQYGDFYAAYVRDPEGNKLCFVHRVPSKGGAPA</sequence>
<organism evidence="2 3">
    <name type="scientific">Sabulicella glaciei</name>
    <dbReference type="NCBI Taxonomy" id="2984948"/>
    <lineage>
        <taxon>Bacteria</taxon>
        <taxon>Pseudomonadati</taxon>
        <taxon>Pseudomonadota</taxon>
        <taxon>Alphaproteobacteria</taxon>
        <taxon>Acetobacterales</taxon>
        <taxon>Acetobacteraceae</taxon>
        <taxon>Sabulicella</taxon>
    </lineage>
</organism>
<dbReference type="CDD" id="cd07262">
    <property type="entry name" value="VOC_like"/>
    <property type="match status" value="1"/>
</dbReference>
<evidence type="ECO:0000313" key="2">
    <source>
        <dbReference type="EMBL" id="MCW8087144.1"/>
    </source>
</evidence>
<name>A0ABT3NZZ9_9PROT</name>
<feature type="domain" description="VOC" evidence="1">
    <location>
        <begin position="1"/>
        <end position="125"/>
    </location>
</feature>
<protein>
    <submittedName>
        <fullName evidence="2">VOC family protein</fullName>
    </submittedName>
</protein>
<dbReference type="InterPro" id="IPR004360">
    <property type="entry name" value="Glyas_Fos-R_dOase_dom"/>
</dbReference>
<evidence type="ECO:0000313" key="3">
    <source>
        <dbReference type="Proteomes" id="UP001526430"/>
    </source>
</evidence>
<evidence type="ECO:0000259" key="1">
    <source>
        <dbReference type="PROSITE" id="PS51819"/>
    </source>
</evidence>
<dbReference type="PROSITE" id="PS51819">
    <property type="entry name" value="VOC"/>
    <property type="match status" value="1"/>
</dbReference>
<dbReference type="Pfam" id="PF00903">
    <property type="entry name" value="Glyoxalase"/>
    <property type="match status" value="1"/>
</dbReference>